<dbReference type="SUPFAM" id="SSF52317">
    <property type="entry name" value="Class I glutamine amidotransferase-like"/>
    <property type="match status" value="1"/>
</dbReference>
<dbReference type="Proteomes" id="UP000245168">
    <property type="component" value="Unassembled WGS sequence"/>
</dbReference>
<evidence type="ECO:0000256" key="1">
    <source>
        <dbReference type="ARBA" id="ARBA00023015"/>
    </source>
</evidence>
<comment type="caution">
    <text evidence="4">The sequence shown here is derived from an EMBL/GenBank/DDBJ whole genome shotgun (WGS) entry which is preliminary data.</text>
</comment>
<dbReference type="InterPro" id="IPR009057">
    <property type="entry name" value="Homeodomain-like_sf"/>
</dbReference>
<organism evidence="4 5">
    <name type="scientific">Marinicauda salina</name>
    <dbReference type="NCBI Taxonomy" id="2135793"/>
    <lineage>
        <taxon>Bacteria</taxon>
        <taxon>Pseudomonadati</taxon>
        <taxon>Pseudomonadota</taxon>
        <taxon>Alphaproteobacteria</taxon>
        <taxon>Maricaulales</taxon>
        <taxon>Maricaulaceae</taxon>
        <taxon>Marinicauda</taxon>
    </lineage>
</organism>
<dbReference type="CDD" id="cd03138">
    <property type="entry name" value="GATase1_AraC_2"/>
    <property type="match status" value="1"/>
</dbReference>
<dbReference type="PROSITE" id="PS01124">
    <property type="entry name" value="HTH_ARAC_FAMILY_2"/>
    <property type="match status" value="1"/>
</dbReference>
<evidence type="ECO:0000313" key="4">
    <source>
        <dbReference type="EMBL" id="PWE17853.1"/>
    </source>
</evidence>
<keyword evidence="2" id="KW-0804">Transcription</keyword>
<dbReference type="InterPro" id="IPR002818">
    <property type="entry name" value="DJ-1/PfpI"/>
</dbReference>
<dbReference type="Pfam" id="PF12833">
    <property type="entry name" value="HTH_18"/>
    <property type="match status" value="1"/>
</dbReference>
<dbReference type="InterPro" id="IPR052158">
    <property type="entry name" value="INH-QAR"/>
</dbReference>
<dbReference type="EMBL" id="QEXV01000003">
    <property type="protein sequence ID" value="PWE17853.1"/>
    <property type="molecule type" value="Genomic_DNA"/>
</dbReference>
<dbReference type="Gene3D" id="1.10.10.60">
    <property type="entry name" value="Homeodomain-like"/>
    <property type="match status" value="1"/>
</dbReference>
<dbReference type="Pfam" id="PF01965">
    <property type="entry name" value="DJ-1_PfpI"/>
    <property type="match status" value="1"/>
</dbReference>
<dbReference type="SUPFAM" id="SSF46689">
    <property type="entry name" value="Homeodomain-like"/>
    <property type="match status" value="2"/>
</dbReference>
<accession>A0A2U2BV11</accession>
<dbReference type="InterPro" id="IPR018060">
    <property type="entry name" value="HTH_AraC"/>
</dbReference>
<evidence type="ECO:0000313" key="5">
    <source>
        <dbReference type="Proteomes" id="UP000245168"/>
    </source>
</evidence>
<keyword evidence="5" id="KW-1185">Reference proteome</keyword>
<evidence type="ECO:0000259" key="3">
    <source>
        <dbReference type="PROSITE" id="PS01124"/>
    </source>
</evidence>
<dbReference type="InterPro" id="IPR029062">
    <property type="entry name" value="Class_I_gatase-like"/>
</dbReference>
<keyword evidence="1" id="KW-0805">Transcription regulation</keyword>
<dbReference type="GO" id="GO:0003700">
    <property type="term" value="F:DNA-binding transcription factor activity"/>
    <property type="evidence" value="ECO:0007669"/>
    <property type="project" value="InterPro"/>
</dbReference>
<dbReference type="AlphaFoldDB" id="A0A2U2BV11"/>
<reference evidence="5" key="1">
    <citation type="submission" date="2018-05" db="EMBL/GenBank/DDBJ databases">
        <authorList>
            <person name="Liu B.-T."/>
        </authorList>
    </citation>
    <scope>NUCLEOTIDE SEQUENCE [LARGE SCALE GENOMIC DNA]</scope>
    <source>
        <strain evidence="5">WD6-1</strain>
    </source>
</reference>
<dbReference type="GO" id="GO:0043565">
    <property type="term" value="F:sequence-specific DNA binding"/>
    <property type="evidence" value="ECO:0007669"/>
    <property type="project" value="InterPro"/>
</dbReference>
<feature type="domain" description="HTH araC/xylS-type" evidence="3">
    <location>
        <begin position="234"/>
        <end position="332"/>
    </location>
</feature>
<sequence length="341" mass="37192">MEDMTTAPPVSVALLAAPESSAAVLYGLQEVLGAVGHAWDDLTGEPSGERRMRPVVVSTRTDTFRCPTGAPIAPDERFDAGSRFDVVIVGDLGIEREPAGRWLEECAWLRTQAEAGAMICSVCTGSVMLAEAGLLDGLEATTHWSARDIFARFYPAVRLHPERVLCPAGPEHRIVTSGGSAAWADLALYLIARWCGREAAIHIAKVFVLGDRSDGQLPFAAMSRPRDHDDAAIMESQVWIADNYALPNAVARMVEASGLAPRTFKRRFRAATGYTPMDYVQTLRAEEAKQLLETTDEPTDAIAEAVGYEDPASLRRMFKRLTGVTPARYRQRYRAIGVAVS</sequence>
<dbReference type="PANTHER" id="PTHR43130">
    <property type="entry name" value="ARAC-FAMILY TRANSCRIPTIONAL REGULATOR"/>
    <property type="match status" value="1"/>
</dbReference>
<dbReference type="SMART" id="SM00342">
    <property type="entry name" value="HTH_ARAC"/>
    <property type="match status" value="1"/>
</dbReference>
<proteinExistence type="predicted"/>
<dbReference type="PANTHER" id="PTHR43130:SF11">
    <property type="entry name" value="TRANSCRIPTIONAL REGULATORY PROTEIN"/>
    <property type="match status" value="1"/>
</dbReference>
<dbReference type="OrthoDB" id="9793400at2"/>
<name>A0A2U2BV11_9PROT</name>
<evidence type="ECO:0000256" key="2">
    <source>
        <dbReference type="ARBA" id="ARBA00023163"/>
    </source>
</evidence>
<gene>
    <name evidence="4" type="ORF">DDZ18_07185</name>
</gene>
<protein>
    <submittedName>
        <fullName evidence="4">Transcriptional regulator</fullName>
    </submittedName>
</protein>
<dbReference type="Gene3D" id="3.40.50.880">
    <property type="match status" value="1"/>
</dbReference>